<organism evidence="2 3">
    <name type="scientific">Caerostris extrusa</name>
    <name type="common">Bark spider</name>
    <name type="synonym">Caerostris bankana</name>
    <dbReference type="NCBI Taxonomy" id="172846"/>
    <lineage>
        <taxon>Eukaryota</taxon>
        <taxon>Metazoa</taxon>
        <taxon>Ecdysozoa</taxon>
        <taxon>Arthropoda</taxon>
        <taxon>Chelicerata</taxon>
        <taxon>Arachnida</taxon>
        <taxon>Araneae</taxon>
        <taxon>Araneomorphae</taxon>
        <taxon>Entelegynae</taxon>
        <taxon>Araneoidea</taxon>
        <taxon>Araneidae</taxon>
        <taxon>Caerostris</taxon>
    </lineage>
</organism>
<feature type="region of interest" description="Disordered" evidence="1">
    <location>
        <begin position="462"/>
        <end position="486"/>
    </location>
</feature>
<feature type="compositionally biased region" description="Basic residues" evidence="1">
    <location>
        <begin position="589"/>
        <end position="598"/>
    </location>
</feature>
<feature type="region of interest" description="Disordered" evidence="1">
    <location>
        <begin position="301"/>
        <end position="323"/>
    </location>
</feature>
<feature type="compositionally biased region" description="Basic and acidic residues" evidence="1">
    <location>
        <begin position="579"/>
        <end position="588"/>
    </location>
</feature>
<gene>
    <name evidence="2" type="primary">AVEN_10731_1</name>
    <name evidence="2" type="ORF">CEXT_68611</name>
</gene>
<feature type="compositionally biased region" description="Basic and acidic residues" evidence="1">
    <location>
        <begin position="557"/>
        <end position="572"/>
    </location>
</feature>
<feature type="compositionally biased region" description="Pro residues" evidence="1">
    <location>
        <begin position="506"/>
        <end position="515"/>
    </location>
</feature>
<reference evidence="2 3" key="1">
    <citation type="submission" date="2021-06" db="EMBL/GenBank/DDBJ databases">
        <title>Caerostris extrusa draft genome.</title>
        <authorList>
            <person name="Kono N."/>
            <person name="Arakawa K."/>
        </authorList>
    </citation>
    <scope>NUCLEOTIDE SEQUENCE [LARGE SCALE GENOMIC DNA]</scope>
</reference>
<feature type="region of interest" description="Disordered" evidence="1">
    <location>
        <begin position="349"/>
        <end position="379"/>
    </location>
</feature>
<evidence type="ECO:0008006" key="4">
    <source>
        <dbReference type="Google" id="ProtNLM"/>
    </source>
</evidence>
<dbReference type="EMBL" id="BPLR01018062">
    <property type="protein sequence ID" value="GIY96563.1"/>
    <property type="molecule type" value="Genomic_DNA"/>
</dbReference>
<accession>A0AAV4XQD4</accession>
<feature type="compositionally biased region" description="Basic and acidic residues" evidence="1">
    <location>
        <begin position="255"/>
        <end position="265"/>
    </location>
</feature>
<keyword evidence="3" id="KW-1185">Reference proteome</keyword>
<evidence type="ECO:0000313" key="2">
    <source>
        <dbReference type="EMBL" id="GIY96563.1"/>
    </source>
</evidence>
<sequence>MVRVSRCGESPFIPFEMADKRYRLMKEGHLDVKAPPDSPERILHKAWRRLWVRAIVFNPEGRGEPHFIMQLSRRAKDDEPMKHVKASRDGLRLFRCSSGSRALRCWALASGSTLLLYLAADTEKMTQEWMQTLREGLWPIVFTAHMPQEEHHEVSLIDDEKSFASGLLGVYGRLVKTSEGMLSIIHPHWQGIQMRWRLDDIVDVKVLRTYDDSTDSGVFTLTVNSSGKDTRVLQFYSDTAIQTIDWIKSLLSNRNKSEPKSHDIKPPVVSSHKGAEVIEENSETSSDATQIDYAIVQKTKTKENLQEETKSEKNDVATNKHEVNKEPEKLLLNIPHSFLNASTSNFQLIGSESSTNGTGEMNQQGSEEDSDDSSNGSYDHLYEDLDLLKDSRAYTVYEEVNDDDDECEYIPPAPPVLPARLEQIKNQKVTKDDELNLLEFDPIIITSLEKSQTKTQNIATAAVTEHQSKTSLSRQTSQKETETSSADLRLQKLCESVSEALKIAEEPPPPSPITPKRPSLLGKMVGKSKAKSHQSSPPPEKARTPVQTNNATSLKRAVSESDLTEKRCEHKNLPLRPFESPKHADNQGHRRKESKKQNHVPLEELLKNLKTKERRRQGHRRGVSDGGNTRYDYDKQVSISQIQNEKKSSLVQAEEEYIDMS</sequence>
<proteinExistence type="predicted"/>
<dbReference type="AlphaFoldDB" id="A0AAV4XQD4"/>
<name>A0AAV4XQD4_CAEEX</name>
<dbReference type="Proteomes" id="UP001054945">
    <property type="component" value="Unassembled WGS sequence"/>
</dbReference>
<feature type="region of interest" description="Disordered" evidence="1">
    <location>
        <begin position="501"/>
        <end position="634"/>
    </location>
</feature>
<feature type="region of interest" description="Disordered" evidence="1">
    <location>
        <begin position="255"/>
        <end position="289"/>
    </location>
</feature>
<feature type="compositionally biased region" description="Basic and acidic residues" evidence="1">
    <location>
        <begin position="601"/>
        <end position="611"/>
    </location>
</feature>
<feature type="compositionally biased region" description="Polar residues" evidence="1">
    <location>
        <begin position="349"/>
        <end position="361"/>
    </location>
</feature>
<comment type="caution">
    <text evidence="2">The sequence shown here is derived from an EMBL/GenBank/DDBJ whole genome shotgun (WGS) entry which is preliminary data.</text>
</comment>
<evidence type="ECO:0000256" key="1">
    <source>
        <dbReference type="SAM" id="MobiDB-lite"/>
    </source>
</evidence>
<protein>
    <recommendedName>
        <fullName evidence="4">PH domain-containing protein</fullName>
    </recommendedName>
</protein>
<evidence type="ECO:0000313" key="3">
    <source>
        <dbReference type="Proteomes" id="UP001054945"/>
    </source>
</evidence>
<feature type="compositionally biased region" description="Basic residues" evidence="1">
    <location>
        <begin position="612"/>
        <end position="621"/>
    </location>
</feature>